<evidence type="ECO:0000256" key="1">
    <source>
        <dbReference type="ARBA" id="ARBA00004141"/>
    </source>
</evidence>
<dbReference type="Pfam" id="PF24961">
    <property type="entry name" value="NfeD_membrane"/>
    <property type="match status" value="1"/>
</dbReference>
<feature type="transmembrane region" description="Helical" evidence="6">
    <location>
        <begin position="333"/>
        <end position="352"/>
    </location>
</feature>
<organism evidence="11 12">
    <name type="scientific">Metapseudomonas boanensis</name>
    <dbReference type="NCBI Taxonomy" id="2822138"/>
    <lineage>
        <taxon>Bacteria</taxon>
        <taxon>Pseudomonadati</taxon>
        <taxon>Pseudomonadota</taxon>
        <taxon>Gammaproteobacteria</taxon>
        <taxon>Pseudomonadales</taxon>
        <taxon>Pseudomonadaceae</taxon>
        <taxon>Metapseudomonas</taxon>
    </lineage>
</organism>
<evidence type="ECO:0000259" key="8">
    <source>
        <dbReference type="Pfam" id="PF01957"/>
    </source>
</evidence>
<dbReference type="InterPro" id="IPR056739">
    <property type="entry name" value="NfeD_membrane"/>
</dbReference>
<dbReference type="SUPFAM" id="SSF141322">
    <property type="entry name" value="NfeD domain-like"/>
    <property type="match status" value="1"/>
</dbReference>
<dbReference type="SUPFAM" id="SSF52096">
    <property type="entry name" value="ClpP/crotonase"/>
    <property type="match status" value="1"/>
</dbReference>
<feature type="domain" description="NfeD integral membrane" evidence="9">
    <location>
        <begin position="265"/>
        <end position="381"/>
    </location>
</feature>
<keyword evidence="7" id="KW-0732">Signal</keyword>
<feature type="transmembrane region" description="Helical" evidence="6">
    <location>
        <begin position="364"/>
        <end position="385"/>
    </location>
</feature>
<keyword evidence="12" id="KW-1185">Reference proteome</keyword>
<dbReference type="PANTHER" id="PTHR33507:SF4">
    <property type="entry name" value="NODULATION COMPETITIVENESS PROTEIN NFED"/>
    <property type="match status" value="1"/>
</dbReference>
<feature type="domain" description="NfeD-like C-terminal" evidence="8">
    <location>
        <begin position="398"/>
        <end position="453"/>
    </location>
</feature>
<dbReference type="InterPro" id="IPR052165">
    <property type="entry name" value="Membrane_assoc_protease"/>
</dbReference>
<feature type="transmembrane region" description="Helical" evidence="6">
    <location>
        <begin position="256"/>
        <end position="278"/>
    </location>
</feature>
<evidence type="ECO:0000259" key="10">
    <source>
        <dbReference type="Pfam" id="PF25145"/>
    </source>
</evidence>
<feature type="chain" id="PRO_5046700432" evidence="7">
    <location>
        <begin position="23"/>
        <end position="462"/>
    </location>
</feature>
<dbReference type="Proteomes" id="UP001519667">
    <property type="component" value="Unassembled WGS sequence"/>
</dbReference>
<dbReference type="RefSeq" id="WP_215369741.1">
    <property type="nucleotide sequence ID" value="NZ_JAGTIS010000001.1"/>
</dbReference>
<reference evidence="11 12" key="1">
    <citation type="submission" date="2021-04" db="EMBL/GenBank/DDBJ databases">
        <title>Pseudomonas boanensis sp. nov., a bacterium isolated from river water used for household purposes in Boane District, Mozambique.</title>
        <authorList>
            <person name="Nicklasson M."/>
            <person name="Martin-Rodriguez A.J."/>
            <person name="Thorell K."/>
            <person name="Neves L."/>
            <person name="Mussagy A."/>
            <person name="Rydberg H.A."/>
            <person name="Hernroth B."/>
            <person name="Svensson-Stadler L."/>
            <person name="Sjoling A."/>
        </authorList>
    </citation>
    <scope>NUCLEOTIDE SEQUENCE [LARGE SCALE GENOMIC DNA]</scope>
    <source>
        <strain evidence="11 12">DB1</strain>
    </source>
</reference>
<evidence type="ECO:0000259" key="9">
    <source>
        <dbReference type="Pfam" id="PF24961"/>
    </source>
</evidence>
<evidence type="ECO:0000256" key="6">
    <source>
        <dbReference type="SAM" id="Phobius"/>
    </source>
</evidence>
<evidence type="ECO:0000256" key="3">
    <source>
        <dbReference type="ARBA" id="ARBA00022989"/>
    </source>
</evidence>
<dbReference type="Gene3D" id="2.40.50.140">
    <property type="entry name" value="Nucleic acid-binding proteins"/>
    <property type="match status" value="1"/>
</dbReference>
<evidence type="ECO:0000256" key="2">
    <source>
        <dbReference type="ARBA" id="ARBA00022692"/>
    </source>
</evidence>
<feature type="transmembrane region" description="Helical" evidence="6">
    <location>
        <begin position="285"/>
        <end position="303"/>
    </location>
</feature>
<keyword evidence="3 6" id="KW-1133">Transmembrane helix</keyword>
<comment type="caution">
    <text evidence="11">The sequence shown here is derived from an EMBL/GenBank/DDBJ whole genome shotgun (WGS) entry which is preliminary data.</text>
</comment>
<dbReference type="PANTHER" id="PTHR33507">
    <property type="entry name" value="INNER MEMBRANE PROTEIN YBBJ"/>
    <property type="match status" value="1"/>
</dbReference>
<sequence>MIRRLIRRLLLLASLLPCILLADGSVTVLTVDGAIGPATADYLTRGIERAEEDKAQLVVVQIDTPGGLDTSMRSIIKAILASPVPVASFVAPSGARAASAGTYILYASHIAAMAPGTNLGAATPVQIGGMPGQPEPDKPRKQDEAGKEDKGEQAAPAGNEETLTRKQVNDAAAYIRGLAQMRGRNAEWAERAVRESVSLSSSDAMKQKVVDYLANDVNDLLRQLDGKTVVVAGQQLKLTTAGAPLIQREPDWRAQLLAVITNPSVALILMMIGVYGLIFEFSNPGSGVGGVIGGICLILALYALQLLPVNFAGIALILLGILFMAAEAFMPSFGVIGFGGIAAFVVGAVILIDTEVPGFGIPLPVIVTIALASAVLIFAIIGMALKSRRQAVVSGDAGLVGSAAILLDLETSDPHGGWVQLQGERWQVRSSAPLRAGQRVRVVARKGLLLDVEADDSSSKGA</sequence>
<dbReference type="Pfam" id="PF25145">
    <property type="entry name" value="NfeD1b_N"/>
    <property type="match status" value="1"/>
</dbReference>
<feature type="domain" description="NfeD1b N-terminal" evidence="10">
    <location>
        <begin position="26"/>
        <end position="130"/>
    </location>
</feature>
<dbReference type="InterPro" id="IPR029045">
    <property type="entry name" value="ClpP/crotonase-like_dom_sf"/>
</dbReference>
<keyword evidence="4 6" id="KW-0472">Membrane</keyword>
<gene>
    <name evidence="11" type="ORF">J7302_02340</name>
</gene>
<dbReference type="Gene3D" id="3.90.226.10">
    <property type="entry name" value="2-enoyl-CoA Hydratase, Chain A, domain 1"/>
    <property type="match status" value="1"/>
</dbReference>
<evidence type="ECO:0000256" key="5">
    <source>
        <dbReference type="SAM" id="MobiDB-lite"/>
    </source>
</evidence>
<dbReference type="InterPro" id="IPR002810">
    <property type="entry name" value="NfeD-like_C"/>
</dbReference>
<dbReference type="CDD" id="cd07020">
    <property type="entry name" value="Clp_protease_NfeD_1"/>
    <property type="match status" value="1"/>
</dbReference>
<evidence type="ECO:0000256" key="4">
    <source>
        <dbReference type="ARBA" id="ARBA00023136"/>
    </source>
</evidence>
<feature type="compositionally biased region" description="Basic and acidic residues" evidence="5">
    <location>
        <begin position="135"/>
        <end position="152"/>
    </location>
</feature>
<proteinExistence type="predicted"/>
<protein>
    <submittedName>
        <fullName evidence="11">Nodulation protein NfeD</fullName>
    </submittedName>
</protein>
<dbReference type="EMBL" id="JAGTIS010000001">
    <property type="protein sequence ID" value="MBT8764980.1"/>
    <property type="molecule type" value="Genomic_DNA"/>
</dbReference>
<evidence type="ECO:0000256" key="7">
    <source>
        <dbReference type="SAM" id="SignalP"/>
    </source>
</evidence>
<dbReference type="Pfam" id="PF01957">
    <property type="entry name" value="NfeD"/>
    <property type="match status" value="1"/>
</dbReference>
<accession>A0ABS5XBC3</accession>
<comment type="subcellular location">
    <subcellularLocation>
        <location evidence="1">Membrane</location>
        <topology evidence="1">Multi-pass membrane protein</topology>
    </subcellularLocation>
</comment>
<evidence type="ECO:0000313" key="11">
    <source>
        <dbReference type="EMBL" id="MBT8764980.1"/>
    </source>
</evidence>
<feature type="signal peptide" evidence="7">
    <location>
        <begin position="1"/>
        <end position="22"/>
    </location>
</feature>
<dbReference type="InterPro" id="IPR012340">
    <property type="entry name" value="NA-bd_OB-fold"/>
</dbReference>
<keyword evidence="2 6" id="KW-0812">Transmembrane</keyword>
<dbReference type="InterPro" id="IPR056738">
    <property type="entry name" value="NfeD1b_N"/>
</dbReference>
<name>A0ABS5XBC3_9GAMM</name>
<feature type="region of interest" description="Disordered" evidence="5">
    <location>
        <begin position="123"/>
        <end position="165"/>
    </location>
</feature>
<evidence type="ECO:0000313" key="12">
    <source>
        <dbReference type="Proteomes" id="UP001519667"/>
    </source>
</evidence>